<evidence type="ECO:0000256" key="9">
    <source>
        <dbReference type="SAM" id="Phobius"/>
    </source>
</evidence>
<accession>A0A0F6Q169</accession>
<evidence type="ECO:0000259" key="10">
    <source>
        <dbReference type="PROSITE" id="PS50253"/>
    </source>
</evidence>
<feature type="transmembrane region" description="Helical" evidence="9">
    <location>
        <begin position="238"/>
        <end position="258"/>
    </location>
</feature>
<dbReference type="GO" id="GO:0006123">
    <property type="term" value="P:mitochondrial electron transport, cytochrome c to oxygen"/>
    <property type="evidence" value="ECO:0007669"/>
    <property type="project" value="TreeGrafter"/>
</dbReference>
<feature type="transmembrane region" description="Helical" evidence="9">
    <location>
        <begin position="12"/>
        <end position="33"/>
    </location>
</feature>
<dbReference type="CTD" id="4514"/>
<dbReference type="InterPro" id="IPR013833">
    <property type="entry name" value="Cyt_c_oxidase_su3_a-hlx"/>
</dbReference>
<keyword evidence="7 9" id="KW-0472">Membrane</keyword>
<keyword evidence="5" id="KW-1278">Translocase</keyword>
<evidence type="ECO:0000256" key="7">
    <source>
        <dbReference type="ARBA" id="ARBA00023136"/>
    </source>
</evidence>
<comment type="function">
    <text evidence="8">Component of the cytochrome c oxidase, the last enzyme in the mitochondrial electron transport chain which drives oxidative phosphorylation. The respiratory chain contains 3 multisubunit complexes succinate dehydrogenase (complex II, CII), ubiquinol-cytochrome c oxidoreductase (cytochrome b-c1 complex, complex III, CIII) and cytochrome c oxidase (complex IV, CIV), that cooperate to transfer electrons derived from NADH and succinate to molecular oxygen, creating an electrochemical gradient over the inner membrane that drives transmembrane transport and the ATP synthase. Cytochrome c oxidase is the component of the respiratory chain that catalyzes the reduction of oxygen to water. Electrons originating from reduced cytochrome c in the intermembrane space (IMS) are transferred via the dinuclear copper A center (CU(A)) of subunit 2 and heme A of subunit 1 to the active site in subunit 1, a binuclear center (BNC) formed by heme A3 and copper B (CU(B)). The BNC reduces molecular oxygen to 2 water molecules using 4 electrons from cytochrome c in the IMS and 4 protons from the mitochondrial matrix.</text>
</comment>
<dbReference type="AlphaFoldDB" id="A0A0F6Q169"/>
<dbReference type="CDD" id="cd01665">
    <property type="entry name" value="Cyt_c_Oxidase_III"/>
    <property type="match status" value="1"/>
</dbReference>
<evidence type="ECO:0000256" key="2">
    <source>
        <dbReference type="ARBA" id="ARBA00010581"/>
    </source>
</evidence>
<evidence type="ECO:0000256" key="8">
    <source>
        <dbReference type="RuleBase" id="RU003375"/>
    </source>
</evidence>
<dbReference type="GO" id="GO:0016020">
    <property type="term" value="C:membrane"/>
    <property type="evidence" value="ECO:0007669"/>
    <property type="project" value="UniProtKB-SubCell"/>
</dbReference>
<name>A0A0F6Q169_9BILA</name>
<dbReference type="PROSITE" id="PS50253">
    <property type="entry name" value="COX3"/>
    <property type="match status" value="1"/>
</dbReference>
<sequence length="260" mass="30630">MLNKHMFHIVMISPWPLITAIMAFSTIWSFMVFLKFGSYAMLLFSVFLLSTILFTWWKDVSHESSYEGMHAYSVSKSIQYGMIWFIISEIMFFSAFFWSFFDSSLVPLSKSYMIWPSFLVTALNPVEVPLLNTLILLSSGVTVTLSHHSMIKGFYKESFYSLVLTVFLGMYFTFLQWMEYKETQFNISDSMYGSIFFMGTGFHGFHVIIGSIFLLLISYRVFIYSLSKNSHLGFELAAWYWHFVDVVWLFLYSFVYWWGK</sequence>
<keyword evidence="4 8" id="KW-0812">Transmembrane</keyword>
<comment type="similarity">
    <text evidence="2 8">Belongs to the cytochrome c oxidase subunit 3 family.</text>
</comment>
<geneLocation type="mitochondrion" evidence="11"/>
<dbReference type="PANTHER" id="PTHR11403">
    <property type="entry name" value="CYTOCHROME C OXIDASE SUBUNIT III"/>
    <property type="match status" value="1"/>
</dbReference>
<evidence type="ECO:0000256" key="3">
    <source>
        <dbReference type="ARBA" id="ARBA00015944"/>
    </source>
</evidence>
<dbReference type="InterPro" id="IPR033945">
    <property type="entry name" value="Cyt_c_oxase_su3_dom"/>
</dbReference>
<dbReference type="GO" id="GO:0005739">
    <property type="term" value="C:mitochondrion"/>
    <property type="evidence" value="ECO:0007669"/>
    <property type="project" value="TreeGrafter"/>
</dbReference>
<dbReference type="PANTHER" id="PTHR11403:SF7">
    <property type="entry name" value="CYTOCHROME C OXIDASE SUBUNIT 3"/>
    <property type="match status" value="1"/>
</dbReference>
<feature type="transmembrane region" description="Helical" evidence="9">
    <location>
        <begin position="195"/>
        <end position="217"/>
    </location>
</feature>
<proteinExistence type="inferred from homology"/>
<organism evidence="11">
    <name type="scientific">Gnathostomula armata</name>
    <dbReference type="NCBI Taxonomy" id="231613"/>
    <lineage>
        <taxon>Eukaryota</taxon>
        <taxon>Metazoa</taxon>
        <taxon>Spiralia</taxon>
        <taxon>Gnathifera</taxon>
        <taxon>Gnathostomulida</taxon>
        <taxon>Bursovaginoidea</taxon>
        <taxon>Gnathostomulidae</taxon>
        <taxon>Gnathostomula</taxon>
    </lineage>
</organism>
<dbReference type="EMBL" id="KP965860">
    <property type="protein sequence ID" value="AKD00019.1"/>
    <property type="molecule type" value="Genomic_DNA"/>
</dbReference>
<dbReference type="Pfam" id="PF00510">
    <property type="entry name" value="COX3"/>
    <property type="match status" value="1"/>
</dbReference>
<dbReference type="Gene3D" id="1.10.287.70">
    <property type="match status" value="1"/>
</dbReference>
<reference evidence="11" key="1">
    <citation type="journal article" date="2015" name="Mol. Phylogenet. Evol.">
        <title>Elucidating the phylogenetic position of Gnathostomulida and first mitochondrial genomes of Gnathostomulida, Gastrotricha and Polycladida (Platyhelminthes).</title>
        <authorList>
            <person name="Golombek A."/>
            <person name="Tobergte S."/>
            <person name="Struck T.H."/>
        </authorList>
    </citation>
    <scope>NUCLEOTIDE SEQUENCE</scope>
</reference>
<comment type="subcellular location">
    <subcellularLocation>
        <location evidence="1">Membrane</location>
        <topology evidence="1">Multi-pass membrane protein</topology>
    </subcellularLocation>
</comment>
<evidence type="ECO:0000256" key="4">
    <source>
        <dbReference type="ARBA" id="ARBA00022692"/>
    </source>
</evidence>
<evidence type="ECO:0000256" key="6">
    <source>
        <dbReference type="ARBA" id="ARBA00022989"/>
    </source>
</evidence>
<protein>
    <recommendedName>
        <fullName evidence="3 8">Cytochrome c oxidase subunit 3</fullName>
    </recommendedName>
</protein>
<dbReference type="GeneID" id="24251130"/>
<gene>
    <name evidence="11" type="primary">cox3</name>
</gene>
<keyword evidence="6 9" id="KW-1133">Transmembrane helix</keyword>
<dbReference type="InterPro" id="IPR035973">
    <property type="entry name" value="Cyt_c_oxidase_su3-like_sf"/>
</dbReference>
<dbReference type="SUPFAM" id="SSF81452">
    <property type="entry name" value="Cytochrome c oxidase subunit III-like"/>
    <property type="match status" value="1"/>
</dbReference>
<evidence type="ECO:0000256" key="1">
    <source>
        <dbReference type="ARBA" id="ARBA00004141"/>
    </source>
</evidence>
<evidence type="ECO:0000256" key="5">
    <source>
        <dbReference type="ARBA" id="ARBA00022967"/>
    </source>
</evidence>
<feature type="domain" description="Heme-copper oxidase subunit III family profile" evidence="10">
    <location>
        <begin position="3"/>
        <end position="260"/>
    </location>
</feature>
<dbReference type="Gene3D" id="1.20.120.80">
    <property type="entry name" value="Cytochrome c oxidase, subunit III, four-helix bundle"/>
    <property type="match status" value="1"/>
</dbReference>
<dbReference type="RefSeq" id="YP_009136544.1">
    <property type="nucleotide sequence ID" value="NC_026983.1"/>
</dbReference>
<feature type="transmembrane region" description="Helical" evidence="9">
    <location>
        <begin position="113"/>
        <end position="137"/>
    </location>
</feature>
<feature type="transmembrane region" description="Helical" evidence="9">
    <location>
        <begin position="158"/>
        <end position="175"/>
    </location>
</feature>
<dbReference type="GO" id="GO:0004129">
    <property type="term" value="F:cytochrome-c oxidase activity"/>
    <property type="evidence" value="ECO:0007669"/>
    <property type="project" value="InterPro"/>
</dbReference>
<feature type="transmembrane region" description="Helical" evidence="9">
    <location>
        <begin position="78"/>
        <end position="101"/>
    </location>
</feature>
<feature type="transmembrane region" description="Helical" evidence="9">
    <location>
        <begin position="39"/>
        <end position="57"/>
    </location>
</feature>
<evidence type="ECO:0000313" key="11">
    <source>
        <dbReference type="EMBL" id="AKD00019.1"/>
    </source>
</evidence>
<dbReference type="InterPro" id="IPR024791">
    <property type="entry name" value="Cyt_c/ubiquinol_Oxase_su3"/>
</dbReference>
<dbReference type="InterPro" id="IPR000298">
    <property type="entry name" value="Cyt_c_oxidase-like_su3"/>
</dbReference>
<keyword evidence="8 11" id="KW-0496">Mitochondrion</keyword>